<dbReference type="AlphaFoldDB" id="A0A9Q8P805"/>
<evidence type="ECO:0000313" key="1">
    <source>
        <dbReference type="EMBL" id="UJO16442.1"/>
    </source>
</evidence>
<organism evidence="1 2">
    <name type="scientific">Passalora fulva</name>
    <name type="common">Tomato leaf mold</name>
    <name type="synonym">Cladosporium fulvum</name>
    <dbReference type="NCBI Taxonomy" id="5499"/>
    <lineage>
        <taxon>Eukaryota</taxon>
        <taxon>Fungi</taxon>
        <taxon>Dikarya</taxon>
        <taxon>Ascomycota</taxon>
        <taxon>Pezizomycotina</taxon>
        <taxon>Dothideomycetes</taxon>
        <taxon>Dothideomycetidae</taxon>
        <taxon>Mycosphaerellales</taxon>
        <taxon>Mycosphaerellaceae</taxon>
        <taxon>Fulvia</taxon>
    </lineage>
</organism>
<keyword evidence="2" id="KW-1185">Reference proteome</keyword>
<dbReference type="GeneID" id="71983876"/>
<protein>
    <recommendedName>
        <fullName evidence="3">BTB domain-containing protein</fullName>
    </recommendedName>
</protein>
<accession>A0A9Q8P805</accession>
<dbReference type="RefSeq" id="XP_047760808.1">
    <property type="nucleotide sequence ID" value="XM_047903146.1"/>
</dbReference>
<dbReference type="OMA" id="WYLANKY"/>
<dbReference type="OrthoDB" id="3632283at2759"/>
<gene>
    <name evidence="1" type="ORF">CLAFUR5_03998</name>
</gene>
<evidence type="ECO:0008006" key="3">
    <source>
        <dbReference type="Google" id="ProtNLM"/>
    </source>
</evidence>
<dbReference type="EMBL" id="CP090166">
    <property type="protein sequence ID" value="UJO16442.1"/>
    <property type="molecule type" value="Genomic_DNA"/>
</dbReference>
<dbReference type="KEGG" id="ffu:CLAFUR5_03998"/>
<evidence type="ECO:0000313" key="2">
    <source>
        <dbReference type="Proteomes" id="UP000756132"/>
    </source>
</evidence>
<reference evidence="1" key="1">
    <citation type="submission" date="2021-12" db="EMBL/GenBank/DDBJ databases">
        <authorList>
            <person name="Zaccaron A."/>
            <person name="Stergiopoulos I."/>
        </authorList>
    </citation>
    <scope>NUCLEOTIDE SEQUENCE</scope>
    <source>
        <strain evidence="1">Race5_Kim</strain>
    </source>
</reference>
<dbReference type="Proteomes" id="UP000756132">
    <property type="component" value="Chromosome 4"/>
</dbReference>
<dbReference type="Gene3D" id="3.30.710.10">
    <property type="entry name" value="Potassium Channel Kv1.1, Chain A"/>
    <property type="match status" value="1"/>
</dbReference>
<sequence length="248" mass="28378">MASQLDMHGTLTAMQNDRQIKLCIGDLTTPLLVPESILIKTFNFFRGALKRKSMKEGFEGAISFPEDSLTPWKVLNFWMINGEVPIQDCSNEDLVTAWYLADKYQITQLQDDLISELIEVGLNAIWSPKDHEEVLVHTTPDSLPRKWIAELLMIRVKDGAGQGMSWNDLAAFQGDNDYARDILEAAIAVEENSLLVQKYIPTDADEEEKPLWLRYMTKETKGPRKMHEWGWARYESGQWYSSMSQTGN</sequence>
<name>A0A9Q8P805_PASFU</name>
<reference evidence="1" key="2">
    <citation type="journal article" date="2022" name="Microb. Genom.">
        <title>A chromosome-scale genome assembly of the tomato pathogen Cladosporium fulvum reveals a compartmentalized genome architecture and the presence of a dispensable chromosome.</title>
        <authorList>
            <person name="Zaccaron A.Z."/>
            <person name="Chen L.H."/>
            <person name="Samaras A."/>
            <person name="Stergiopoulos I."/>
        </authorList>
    </citation>
    <scope>NUCLEOTIDE SEQUENCE</scope>
    <source>
        <strain evidence="1">Race5_Kim</strain>
    </source>
</reference>
<proteinExistence type="predicted"/>
<dbReference type="InterPro" id="IPR011333">
    <property type="entry name" value="SKP1/BTB/POZ_sf"/>
</dbReference>